<evidence type="ECO:0000256" key="7">
    <source>
        <dbReference type="SAM" id="Phobius"/>
    </source>
</evidence>
<dbReference type="EMBL" id="LQPR01000028">
    <property type="protein sequence ID" value="ORW71698.1"/>
    <property type="molecule type" value="Genomic_DNA"/>
</dbReference>
<dbReference type="SUPFAM" id="SSF103473">
    <property type="entry name" value="MFS general substrate transporter"/>
    <property type="match status" value="1"/>
</dbReference>
<keyword evidence="4 7" id="KW-0812">Transmembrane</keyword>
<evidence type="ECO:0000256" key="6">
    <source>
        <dbReference type="ARBA" id="ARBA00023136"/>
    </source>
</evidence>
<evidence type="ECO:0000313" key="9">
    <source>
        <dbReference type="EMBL" id="ORW71698.1"/>
    </source>
</evidence>
<dbReference type="InterPro" id="IPR011701">
    <property type="entry name" value="MFS"/>
</dbReference>
<keyword evidence="6 7" id="KW-0472">Membrane</keyword>
<keyword evidence="10" id="KW-1185">Reference proteome</keyword>
<feature type="transmembrane region" description="Helical" evidence="7">
    <location>
        <begin position="291"/>
        <end position="310"/>
    </location>
</feature>
<dbReference type="RefSeq" id="WP_085255775.1">
    <property type="nucleotide sequence ID" value="NZ_AP022573.1"/>
</dbReference>
<evidence type="ECO:0000313" key="10">
    <source>
        <dbReference type="Proteomes" id="UP000193387"/>
    </source>
</evidence>
<keyword evidence="5 7" id="KW-1133">Transmembrane helix</keyword>
<proteinExistence type="predicted"/>
<dbReference type="Pfam" id="PF07690">
    <property type="entry name" value="MFS_1"/>
    <property type="match status" value="1"/>
</dbReference>
<reference evidence="9 10" key="1">
    <citation type="submission" date="2016-01" db="EMBL/GenBank/DDBJ databases">
        <title>The new phylogeny of the genus Mycobacterium.</title>
        <authorList>
            <person name="Tarcisio F."/>
            <person name="Conor M."/>
            <person name="Antonella G."/>
            <person name="Elisabetta G."/>
            <person name="Giulia F.S."/>
            <person name="Sara T."/>
            <person name="Anna F."/>
            <person name="Clotilde B."/>
            <person name="Roberto B."/>
            <person name="Veronica D.S."/>
            <person name="Fabio R."/>
            <person name="Monica P."/>
            <person name="Olivier J."/>
            <person name="Enrico T."/>
            <person name="Nicola S."/>
        </authorList>
    </citation>
    <scope>NUCLEOTIDE SEQUENCE [LARGE SCALE GENOMIC DNA]</scope>
    <source>
        <strain evidence="9 10">DSM 44616</strain>
    </source>
</reference>
<dbReference type="InterPro" id="IPR036259">
    <property type="entry name" value="MFS_trans_sf"/>
</dbReference>
<feature type="transmembrane region" description="Helical" evidence="7">
    <location>
        <begin position="135"/>
        <end position="157"/>
    </location>
</feature>
<organism evidence="9 10">
    <name type="scientific">Mycobacterium saskatchewanense</name>
    <dbReference type="NCBI Taxonomy" id="220927"/>
    <lineage>
        <taxon>Bacteria</taxon>
        <taxon>Bacillati</taxon>
        <taxon>Actinomycetota</taxon>
        <taxon>Actinomycetes</taxon>
        <taxon>Mycobacteriales</taxon>
        <taxon>Mycobacteriaceae</taxon>
        <taxon>Mycobacterium</taxon>
        <taxon>Mycobacterium simiae complex</taxon>
    </lineage>
</organism>
<dbReference type="GO" id="GO:0022857">
    <property type="term" value="F:transmembrane transporter activity"/>
    <property type="evidence" value="ECO:0007669"/>
    <property type="project" value="InterPro"/>
</dbReference>
<feature type="transmembrane region" description="Helical" evidence="7">
    <location>
        <begin position="355"/>
        <end position="376"/>
    </location>
</feature>
<accession>A0AAJ3TV58</accession>
<keyword evidence="3" id="KW-1003">Cell membrane</keyword>
<protein>
    <submittedName>
        <fullName evidence="9">MFS transporter</fullName>
    </submittedName>
</protein>
<comment type="subcellular location">
    <subcellularLocation>
        <location evidence="1">Cell membrane</location>
        <topology evidence="1">Multi-pass membrane protein</topology>
    </subcellularLocation>
</comment>
<dbReference type="InterPro" id="IPR020846">
    <property type="entry name" value="MFS_dom"/>
</dbReference>
<evidence type="ECO:0000256" key="3">
    <source>
        <dbReference type="ARBA" id="ARBA00022475"/>
    </source>
</evidence>
<dbReference type="PROSITE" id="PS50850">
    <property type="entry name" value="MFS"/>
    <property type="match status" value="1"/>
</dbReference>
<feature type="transmembrane region" description="Helical" evidence="7">
    <location>
        <begin position="177"/>
        <end position="194"/>
    </location>
</feature>
<feature type="transmembrane region" description="Helical" evidence="7">
    <location>
        <begin position="93"/>
        <end position="114"/>
    </location>
</feature>
<gene>
    <name evidence="9" type="ORF">AWC23_13095</name>
</gene>
<dbReference type="PROSITE" id="PS00217">
    <property type="entry name" value="SUGAR_TRANSPORT_2"/>
    <property type="match status" value="1"/>
</dbReference>
<evidence type="ECO:0000256" key="1">
    <source>
        <dbReference type="ARBA" id="ARBA00004651"/>
    </source>
</evidence>
<dbReference type="InterPro" id="IPR005829">
    <property type="entry name" value="Sugar_transporter_CS"/>
</dbReference>
<evidence type="ECO:0000256" key="2">
    <source>
        <dbReference type="ARBA" id="ARBA00022448"/>
    </source>
</evidence>
<name>A0AAJ3TV58_9MYCO</name>
<feature type="domain" description="Major facilitator superfamily (MFS) profile" evidence="8">
    <location>
        <begin position="1"/>
        <end position="406"/>
    </location>
</feature>
<feature type="transmembrane region" description="Helical" evidence="7">
    <location>
        <begin position="382"/>
        <end position="400"/>
    </location>
</feature>
<comment type="caution">
    <text evidence="9">The sequence shown here is derived from an EMBL/GenBank/DDBJ whole genome shotgun (WGS) entry which is preliminary data.</text>
</comment>
<dbReference type="AlphaFoldDB" id="A0AAJ3TV58"/>
<evidence type="ECO:0000259" key="8">
    <source>
        <dbReference type="PROSITE" id="PS50850"/>
    </source>
</evidence>
<sequence length="417" mass="43552">MVGTAVEFYDFYIYGTAAALTFPTVFFPNLGHTMATVASMGTFAAAFVSRPVGGAVFGHFGDRLGRKATLVATLLIMGLSTIAVGLTPGTATIGVAAPLIVLTLRLLQGFAVGGEWAGSALLGAEYAPADHRGRYGMFTPLGVGVALVLTSLTFLLVDFTIGETSPAFIQWGWRVPFLLSALLIAVALYVRLNIGETPVFKGQLATGAPGRAPIVEVIRSQPVSLLLASGSFVAVYTFVFMAGTYLTSYAHGRIGLSHHSILIAGMLGGVVWTVAVVFSGTMCDRLGRRPMIIAAWILGVPWSFVVIPLIDTGNRVLFTVVIGGIYAIAAVAYAPMAAFIPELFPTRYRYTGSGLALNLAGIIGGAIPPIVASPLLAQYGGWAIGLMMATLVLISLACTYRLPETRGIALGGAAENG</sequence>
<evidence type="ECO:0000256" key="5">
    <source>
        <dbReference type="ARBA" id="ARBA00022989"/>
    </source>
</evidence>
<dbReference type="Proteomes" id="UP000193387">
    <property type="component" value="Unassembled WGS sequence"/>
</dbReference>
<feature type="transmembrane region" description="Helical" evidence="7">
    <location>
        <begin position="225"/>
        <end position="246"/>
    </location>
</feature>
<evidence type="ECO:0000256" key="4">
    <source>
        <dbReference type="ARBA" id="ARBA00022692"/>
    </source>
</evidence>
<feature type="transmembrane region" description="Helical" evidence="7">
    <location>
        <begin position="258"/>
        <end position="279"/>
    </location>
</feature>
<dbReference type="PANTHER" id="PTHR43045:SF2">
    <property type="entry name" value="INNER MEMBRANE METABOLITE TRANSPORT PROTEIN YHJE"/>
    <property type="match status" value="1"/>
</dbReference>
<keyword evidence="2" id="KW-0813">Transport</keyword>
<dbReference type="PANTHER" id="PTHR43045">
    <property type="entry name" value="SHIKIMATE TRANSPORTER"/>
    <property type="match status" value="1"/>
</dbReference>
<dbReference type="Gene3D" id="1.20.1250.20">
    <property type="entry name" value="MFS general substrate transporter like domains"/>
    <property type="match status" value="1"/>
</dbReference>
<feature type="transmembrane region" description="Helical" evidence="7">
    <location>
        <begin position="316"/>
        <end position="334"/>
    </location>
</feature>
<feature type="transmembrane region" description="Helical" evidence="7">
    <location>
        <begin position="68"/>
        <end position="87"/>
    </location>
</feature>
<dbReference type="GO" id="GO:0005886">
    <property type="term" value="C:plasma membrane"/>
    <property type="evidence" value="ECO:0007669"/>
    <property type="project" value="UniProtKB-SubCell"/>
</dbReference>